<dbReference type="EMBL" id="CM007383">
    <property type="protein sequence ID" value="ONK76635.1"/>
    <property type="molecule type" value="Genomic_DNA"/>
</dbReference>
<organism evidence="1 2">
    <name type="scientific">Asparagus officinalis</name>
    <name type="common">Garden asparagus</name>
    <dbReference type="NCBI Taxonomy" id="4686"/>
    <lineage>
        <taxon>Eukaryota</taxon>
        <taxon>Viridiplantae</taxon>
        <taxon>Streptophyta</taxon>
        <taxon>Embryophyta</taxon>
        <taxon>Tracheophyta</taxon>
        <taxon>Spermatophyta</taxon>
        <taxon>Magnoliopsida</taxon>
        <taxon>Liliopsida</taxon>
        <taxon>Asparagales</taxon>
        <taxon>Asparagaceae</taxon>
        <taxon>Asparagoideae</taxon>
        <taxon>Asparagus</taxon>
    </lineage>
</organism>
<name>A0A5P1FE53_ASPOF</name>
<accession>A0A5P1FE53</accession>
<dbReference type="Proteomes" id="UP000243459">
    <property type="component" value="Chromosome 3"/>
</dbReference>
<proteinExistence type="predicted"/>
<dbReference type="UniPathway" id="UPA00378"/>
<keyword evidence="2" id="KW-1185">Reference proteome</keyword>
<gene>
    <name evidence="1" type="ORF">A4U43_C03F30390</name>
</gene>
<sequence>MTSPSPSVVRIYSASNEDGLRQAPSLRIRSSVLNSSSRLLRLSPTCSPRRGNVRHGGLCQRGLMKPRRCWFGAMPSAGAGGLAGSTGSAGGAGLRAVSGGSLSLALGLAFGELVREDTGRFPDRDLSGCCCCSRVELAMASRDMGNQEESFVSWSARRCADGVERRARSGRDRRCTLLSAEGVRWHRVLAFVGMQTGFGSTGRRKALRQTWFPSDPQSLRQLEESTGLAFRFVIGKTSDETKMETLKREVEEFRLTSCCCTTLRSSTTIYQPRPYRFSE</sequence>
<dbReference type="Gramene" id="ONK76635">
    <property type="protein sequence ID" value="ONK76635"/>
    <property type="gene ID" value="A4U43_C03F30390"/>
</dbReference>
<dbReference type="InterPro" id="IPR031563">
    <property type="entry name" value="MOT1/MOT2"/>
</dbReference>
<evidence type="ECO:0000313" key="1">
    <source>
        <dbReference type="EMBL" id="ONK76635.1"/>
    </source>
</evidence>
<dbReference type="GO" id="GO:0015098">
    <property type="term" value="F:molybdate ion transmembrane transporter activity"/>
    <property type="evidence" value="ECO:0007669"/>
    <property type="project" value="InterPro"/>
</dbReference>
<dbReference type="AlphaFoldDB" id="A0A5P1FE53"/>
<reference evidence="2" key="1">
    <citation type="journal article" date="2017" name="Nat. Commun.">
        <title>The asparagus genome sheds light on the origin and evolution of a young Y chromosome.</title>
        <authorList>
            <person name="Harkess A."/>
            <person name="Zhou J."/>
            <person name="Xu C."/>
            <person name="Bowers J.E."/>
            <person name="Van der Hulst R."/>
            <person name="Ayyampalayam S."/>
            <person name="Mercati F."/>
            <person name="Riccardi P."/>
            <person name="McKain M.R."/>
            <person name="Kakrana A."/>
            <person name="Tang H."/>
            <person name="Ray J."/>
            <person name="Groenendijk J."/>
            <person name="Arikit S."/>
            <person name="Mathioni S.M."/>
            <person name="Nakano M."/>
            <person name="Shan H."/>
            <person name="Telgmann-Rauber A."/>
            <person name="Kanno A."/>
            <person name="Yue Z."/>
            <person name="Chen H."/>
            <person name="Li W."/>
            <person name="Chen Y."/>
            <person name="Xu X."/>
            <person name="Zhang Y."/>
            <person name="Luo S."/>
            <person name="Chen H."/>
            <person name="Gao J."/>
            <person name="Mao Z."/>
            <person name="Pires J.C."/>
            <person name="Luo M."/>
            <person name="Kudrna D."/>
            <person name="Wing R.A."/>
            <person name="Meyers B.C."/>
            <person name="Yi K."/>
            <person name="Kong H."/>
            <person name="Lavrijsen P."/>
            <person name="Sunseri F."/>
            <person name="Falavigna A."/>
            <person name="Ye Y."/>
            <person name="Leebens-Mack J.H."/>
            <person name="Chen G."/>
        </authorList>
    </citation>
    <scope>NUCLEOTIDE SEQUENCE [LARGE SCALE GENOMIC DNA]</scope>
    <source>
        <strain evidence="2">cv. DH0086</strain>
    </source>
</reference>
<dbReference type="PANTHER" id="PTHR31970">
    <property type="match status" value="1"/>
</dbReference>
<dbReference type="PANTHER" id="PTHR31970:SF9">
    <property type="entry name" value="MOLYBDATE TRANSPORTER 2"/>
    <property type="match status" value="1"/>
</dbReference>
<evidence type="ECO:0000313" key="2">
    <source>
        <dbReference type="Proteomes" id="UP000243459"/>
    </source>
</evidence>
<protein>
    <submittedName>
        <fullName evidence="1">Uncharacterized protein</fullName>
    </submittedName>
</protein>